<feature type="chain" id="PRO_5046206786" evidence="1">
    <location>
        <begin position="25"/>
        <end position="217"/>
    </location>
</feature>
<dbReference type="NCBIfam" id="NF046077">
    <property type="entry name" value="LPS_M949_RS01915"/>
    <property type="match status" value="1"/>
</dbReference>
<dbReference type="RefSeq" id="WP_167074749.1">
    <property type="nucleotide sequence ID" value="NZ_VVIW01000002.1"/>
</dbReference>
<gene>
    <name evidence="2" type="ORF">F1609_03445</name>
</gene>
<protein>
    <submittedName>
        <fullName evidence="2">Uncharacterized protein</fullName>
    </submittedName>
</protein>
<proteinExistence type="predicted"/>
<dbReference type="EMBL" id="VVIW01000002">
    <property type="protein sequence ID" value="NHZ39225.1"/>
    <property type="molecule type" value="Genomic_DNA"/>
</dbReference>
<reference evidence="2 3" key="1">
    <citation type="submission" date="2019-09" db="EMBL/GenBank/DDBJ databases">
        <title>Taxonomy of Antarctic Massilia spp.: description of Massilia rubra sp. nov., Massilia aquatica sp. nov., Massilia mucilaginosa sp. nov., Massilia frigida sp. nov. isolated from streams, lakes and regoliths.</title>
        <authorList>
            <person name="Holochova P."/>
            <person name="Sedlacek I."/>
            <person name="Kralova S."/>
            <person name="Maslanova I."/>
            <person name="Busse H.-J."/>
            <person name="Stankova E."/>
            <person name="Vrbovska V."/>
            <person name="Kovarovic V."/>
            <person name="Bartak M."/>
            <person name="Svec P."/>
            <person name="Pantucek R."/>
        </authorList>
    </citation>
    <scope>NUCLEOTIDE SEQUENCE [LARGE SCALE GENOMIC DNA]</scope>
    <source>
        <strain evidence="2 3">CCM 8693</strain>
    </source>
</reference>
<comment type="caution">
    <text evidence="2">The sequence shown here is derived from an EMBL/GenBank/DDBJ whole genome shotgun (WGS) entry which is preliminary data.</text>
</comment>
<dbReference type="InterPro" id="IPR058148">
    <property type="entry name" value="M949_RS01915-like_dom"/>
</dbReference>
<evidence type="ECO:0000313" key="3">
    <source>
        <dbReference type="Proteomes" id="UP000819052"/>
    </source>
</evidence>
<sequence>MKFKRRAANAAMCAMLALGGAADAADDMPKTIPVDAALLASEQIGVKGALVMARRIVDRAGEHLLVVSRLAGPSSAPRATPGATERIDLFAALYTRKDNAWPQAWIIQDKVDCPGLDSGAEFFSKYITVTDLDKNGIAEVTVPYNMSCGGGIDANTLKVILRQGAQKLALRGTTLRNSRMEAHYGGDMAFDPALLLKENAAFKAHLKFIRDKVYVED</sequence>
<evidence type="ECO:0000256" key="1">
    <source>
        <dbReference type="SAM" id="SignalP"/>
    </source>
</evidence>
<feature type="signal peptide" evidence="1">
    <location>
        <begin position="1"/>
        <end position="24"/>
    </location>
</feature>
<dbReference type="Proteomes" id="UP000819052">
    <property type="component" value="Unassembled WGS sequence"/>
</dbReference>
<name>A0ABX0M415_9BURK</name>
<keyword evidence="1" id="KW-0732">Signal</keyword>
<evidence type="ECO:0000313" key="2">
    <source>
        <dbReference type="EMBL" id="NHZ39225.1"/>
    </source>
</evidence>
<keyword evidence="3" id="KW-1185">Reference proteome</keyword>
<accession>A0ABX0M415</accession>
<organism evidence="2 3">
    <name type="scientific">Massilia aquatica</name>
    <dbReference type="NCBI Taxonomy" id="2609000"/>
    <lineage>
        <taxon>Bacteria</taxon>
        <taxon>Pseudomonadati</taxon>
        <taxon>Pseudomonadota</taxon>
        <taxon>Betaproteobacteria</taxon>
        <taxon>Burkholderiales</taxon>
        <taxon>Oxalobacteraceae</taxon>
        <taxon>Telluria group</taxon>
        <taxon>Massilia</taxon>
    </lineage>
</organism>